<evidence type="ECO:0000313" key="3">
    <source>
        <dbReference type="Proteomes" id="UP000028045"/>
    </source>
</evidence>
<evidence type="ECO:0000256" key="1">
    <source>
        <dbReference type="SAM" id="MobiDB-lite"/>
    </source>
</evidence>
<dbReference type="AlphaFoldDB" id="A0A084AY28"/>
<feature type="region of interest" description="Disordered" evidence="1">
    <location>
        <begin position="1"/>
        <end position="40"/>
    </location>
</feature>
<evidence type="ECO:0000313" key="2">
    <source>
        <dbReference type="EMBL" id="KEY70207.1"/>
    </source>
</evidence>
<gene>
    <name evidence="2" type="ORF">S7711_10719</name>
</gene>
<dbReference type="Proteomes" id="UP000028045">
    <property type="component" value="Unassembled WGS sequence"/>
</dbReference>
<proteinExistence type="predicted"/>
<accession>A0A084AY28</accession>
<reference evidence="2 3" key="1">
    <citation type="journal article" date="2014" name="BMC Genomics">
        <title>Comparative genome sequencing reveals chemotype-specific gene clusters in the toxigenic black mold Stachybotrys.</title>
        <authorList>
            <person name="Semeiks J."/>
            <person name="Borek D."/>
            <person name="Otwinowski Z."/>
            <person name="Grishin N.V."/>
        </authorList>
    </citation>
    <scope>NUCLEOTIDE SEQUENCE [LARGE SCALE GENOMIC DNA]</scope>
    <source>
        <strain evidence="3">CBS 109288 / IBT 7711</strain>
    </source>
</reference>
<feature type="compositionally biased region" description="Polar residues" evidence="1">
    <location>
        <begin position="12"/>
        <end position="33"/>
    </location>
</feature>
<name>A0A084AY28_STACB</name>
<dbReference type="EMBL" id="KL648458">
    <property type="protein sequence ID" value="KEY70207.1"/>
    <property type="molecule type" value="Genomic_DNA"/>
</dbReference>
<protein>
    <submittedName>
        <fullName evidence="2">Uncharacterized protein</fullName>
    </submittedName>
</protein>
<dbReference type="HOGENOM" id="CLU_1876782_0_0_1"/>
<sequence length="136" mass="14636">MVNDPSLATLASRPTNTTAKGTSNRYHPTQSRGPQDPFDARDARIPCRQWIHIPSIAFHFIGLALPPSMGTAQAFKLLALLSLLDVLRCGTHTAAAVSSSHLRRPLRADGGGYQAQDLGYGNSFAGRKLLATMTHV</sequence>
<keyword evidence="3" id="KW-1185">Reference proteome</keyword>
<organism evidence="2 3">
    <name type="scientific">Stachybotrys chartarum (strain CBS 109288 / IBT 7711)</name>
    <name type="common">Toxic black mold</name>
    <name type="synonym">Stilbospora chartarum</name>
    <dbReference type="NCBI Taxonomy" id="1280523"/>
    <lineage>
        <taxon>Eukaryota</taxon>
        <taxon>Fungi</taxon>
        <taxon>Dikarya</taxon>
        <taxon>Ascomycota</taxon>
        <taxon>Pezizomycotina</taxon>
        <taxon>Sordariomycetes</taxon>
        <taxon>Hypocreomycetidae</taxon>
        <taxon>Hypocreales</taxon>
        <taxon>Stachybotryaceae</taxon>
        <taxon>Stachybotrys</taxon>
    </lineage>
</organism>